<proteinExistence type="predicted"/>
<dbReference type="OrthoDB" id="9801997at2"/>
<dbReference type="PANTHER" id="PTHR34846">
    <property type="entry name" value="4-CARBOXYMUCONOLACTONE DECARBOXYLASE FAMILY PROTEIN (AFU_ORTHOLOGUE AFUA_6G11590)"/>
    <property type="match status" value="1"/>
</dbReference>
<accession>A0A0L1LQ88</accession>
<organism evidence="2 3">
    <name type="scientific">Pseudomonas syringae</name>
    <dbReference type="NCBI Taxonomy" id="317"/>
    <lineage>
        <taxon>Bacteria</taxon>
        <taxon>Pseudomonadati</taxon>
        <taxon>Pseudomonadota</taxon>
        <taxon>Gammaproteobacteria</taxon>
        <taxon>Pseudomonadales</taxon>
        <taxon>Pseudomonadaceae</taxon>
        <taxon>Pseudomonas</taxon>
    </lineage>
</organism>
<name>A0A0L1LQ88_PSESX</name>
<evidence type="ECO:0000259" key="1">
    <source>
        <dbReference type="Pfam" id="PF02627"/>
    </source>
</evidence>
<dbReference type="InterPro" id="IPR029032">
    <property type="entry name" value="AhpD-like"/>
</dbReference>
<dbReference type="NCBIfam" id="TIGR00778">
    <property type="entry name" value="ahpD_dom"/>
    <property type="match status" value="1"/>
</dbReference>
<dbReference type="Proteomes" id="UP000036955">
    <property type="component" value="Unassembled WGS sequence"/>
</dbReference>
<comment type="caution">
    <text evidence="2">The sequence shown here is derived from an EMBL/GenBank/DDBJ whole genome shotgun (WGS) entry which is preliminary data.</text>
</comment>
<dbReference type="GO" id="GO:0051920">
    <property type="term" value="F:peroxiredoxin activity"/>
    <property type="evidence" value="ECO:0007669"/>
    <property type="project" value="InterPro"/>
</dbReference>
<keyword evidence="2" id="KW-0560">Oxidoreductase</keyword>
<dbReference type="EMBL" id="LFQK01000070">
    <property type="protein sequence ID" value="KNH18361.1"/>
    <property type="molecule type" value="Genomic_DNA"/>
</dbReference>
<protein>
    <submittedName>
        <fullName evidence="2">Alkylhydroperoxidase</fullName>
    </submittedName>
</protein>
<dbReference type="PANTHER" id="PTHR34846:SF10">
    <property type="entry name" value="CYTOPLASMIC PROTEIN"/>
    <property type="match status" value="1"/>
</dbReference>
<dbReference type="SUPFAM" id="SSF69118">
    <property type="entry name" value="AhpD-like"/>
    <property type="match status" value="1"/>
</dbReference>
<keyword evidence="2" id="KW-0575">Peroxidase</keyword>
<sequence>MNARLDYYSASPKAMKAMIALEALTRDLSIEPALLHLIKIRASQLNGCAFCSDMHSVDARRFGESDRRLYAIVVWRDSNFFNPRERAALAWTEAVTLLSESHVPDDVYALAREQFSEGELVDLTMAVSTINSWNRLAVSFRQTPSD</sequence>
<dbReference type="Gene3D" id="1.20.1290.10">
    <property type="entry name" value="AhpD-like"/>
    <property type="match status" value="1"/>
</dbReference>
<dbReference type="InterPro" id="IPR003779">
    <property type="entry name" value="CMD-like"/>
</dbReference>
<dbReference type="PATRIC" id="fig|317.197.peg.5511"/>
<evidence type="ECO:0000313" key="3">
    <source>
        <dbReference type="Proteomes" id="UP000036955"/>
    </source>
</evidence>
<evidence type="ECO:0000313" key="2">
    <source>
        <dbReference type="EMBL" id="KNH18361.1"/>
    </source>
</evidence>
<dbReference type="AlphaFoldDB" id="A0A0L1LQ88"/>
<feature type="domain" description="Carboxymuconolactone decarboxylase-like" evidence="1">
    <location>
        <begin position="12"/>
        <end position="94"/>
    </location>
</feature>
<reference evidence="2 3" key="1">
    <citation type="submission" date="2015-06" db="EMBL/GenBank/DDBJ databases">
        <authorList>
            <person name="Hoefler B.C."/>
            <person name="Straight P.D."/>
        </authorList>
    </citation>
    <scope>NUCLEOTIDE SEQUENCE [LARGE SCALE GENOMIC DNA]</scope>
    <source>
        <strain evidence="2 3">Riq4</strain>
    </source>
</reference>
<dbReference type="InterPro" id="IPR004675">
    <property type="entry name" value="AhpD_core"/>
</dbReference>
<gene>
    <name evidence="2" type="ORF">ACS77_26690</name>
</gene>
<dbReference type="Pfam" id="PF02627">
    <property type="entry name" value="CMD"/>
    <property type="match status" value="1"/>
</dbReference>